<feature type="non-terminal residue" evidence="2">
    <location>
        <position position="203"/>
    </location>
</feature>
<keyword evidence="1" id="KW-0812">Transmembrane</keyword>
<sequence length="203" mass="23732">LQELKSRFKEQTMELITLSTSLDPSNNYKKFNIDNIYNVSSKSHDQLQVAQAINITNMIVDDELQISKGANKVVYSKKSWIYLMELYNFIEMYDAIIIVIGIMIDKRGMLLLLVKCYCHEFIFILHLMFEIIRITNILCQTLQSHYEDILNSTYLVSTTKTLFWKKLQKLNSRFIEQIVKLLTLNTSLTLATITRNSTLIIFV</sequence>
<dbReference type="PANTHER" id="PTHR11697:SF230">
    <property type="entry name" value="ZINC FINGER, MYM DOMAIN CONTAINING 1"/>
    <property type="match status" value="1"/>
</dbReference>
<organism evidence="2 3">
    <name type="scientific">Mucuna pruriens</name>
    <name type="common">Velvet bean</name>
    <name type="synonym">Dolichos pruriens</name>
    <dbReference type="NCBI Taxonomy" id="157652"/>
    <lineage>
        <taxon>Eukaryota</taxon>
        <taxon>Viridiplantae</taxon>
        <taxon>Streptophyta</taxon>
        <taxon>Embryophyta</taxon>
        <taxon>Tracheophyta</taxon>
        <taxon>Spermatophyta</taxon>
        <taxon>Magnoliopsida</taxon>
        <taxon>eudicotyledons</taxon>
        <taxon>Gunneridae</taxon>
        <taxon>Pentapetalae</taxon>
        <taxon>rosids</taxon>
        <taxon>fabids</taxon>
        <taxon>Fabales</taxon>
        <taxon>Fabaceae</taxon>
        <taxon>Papilionoideae</taxon>
        <taxon>50 kb inversion clade</taxon>
        <taxon>NPAAA clade</taxon>
        <taxon>indigoferoid/millettioid clade</taxon>
        <taxon>Phaseoleae</taxon>
        <taxon>Mucuna</taxon>
    </lineage>
</organism>
<dbReference type="InterPro" id="IPR055298">
    <property type="entry name" value="AtLOH3-like"/>
</dbReference>
<evidence type="ECO:0000313" key="2">
    <source>
        <dbReference type="EMBL" id="RDX69310.1"/>
    </source>
</evidence>
<keyword evidence="1" id="KW-1133">Transmembrane helix</keyword>
<dbReference type="PANTHER" id="PTHR11697">
    <property type="entry name" value="GENERAL TRANSCRIPTION FACTOR 2-RELATED ZINC FINGER PROTEIN"/>
    <property type="match status" value="1"/>
</dbReference>
<reference evidence="2" key="1">
    <citation type="submission" date="2018-05" db="EMBL/GenBank/DDBJ databases">
        <title>Draft genome of Mucuna pruriens seed.</title>
        <authorList>
            <person name="Nnadi N.E."/>
            <person name="Vos R."/>
            <person name="Hasami M.H."/>
            <person name="Devisetty U.K."/>
            <person name="Aguiy J.C."/>
        </authorList>
    </citation>
    <scope>NUCLEOTIDE SEQUENCE [LARGE SCALE GENOMIC DNA]</scope>
    <source>
        <tissue evidence="2">Seed</tissue>
    </source>
</reference>
<evidence type="ECO:0000256" key="1">
    <source>
        <dbReference type="SAM" id="Phobius"/>
    </source>
</evidence>
<evidence type="ECO:0000313" key="3">
    <source>
        <dbReference type="Proteomes" id="UP000257109"/>
    </source>
</evidence>
<feature type="non-terminal residue" evidence="2">
    <location>
        <position position="1"/>
    </location>
</feature>
<comment type="caution">
    <text evidence="2">The sequence shown here is derived from an EMBL/GenBank/DDBJ whole genome shotgun (WGS) entry which is preliminary data.</text>
</comment>
<gene>
    <name evidence="2" type="ORF">CR513_51595</name>
</gene>
<dbReference type="OrthoDB" id="6778351at2759"/>
<feature type="transmembrane region" description="Helical" evidence="1">
    <location>
        <begin position="86"/>
        <end position="104"/>
    </location>
</feature>
<proteinExistence type="predicted"/>
<dbReference type="Proteomes" id="UP000257109">
    <property type="component" value="Unassembled WGS sequence"/>
</dbReference>
<protein>
    <submittedName>
        <fullName evidence="2">Uncharacterized protein</fullName>
    </submittedName>
</protein>
<name>A0A371ETD3_MUCPR</name>
<dbReference type="AlphaFoldDB" id="A0A371ETD3"/>
<accession>A0A371ETD3</accession>
<keyword evidence="1" id="KW-0472">Membrane</keyword>
<dbReference type="EMBL" id="QJKJ01012163">
    <property type="protein sequence ID" value="RDX69310.1"/>
    <property type="molecule type" value="Genomic_DNA"/>
</dbReference>
<keyword evidence="3" id="KW-1185">Reference proteome</keyword>